<feature type="transmembrane region" description="Helical" evidence="5">
    <location>
        <begin position="162"/>
        <end position="180"/>
    </location>
</feature>
<evidence type="ECO:0000256" key="5">
    <source>
        <dbReference type="RuleBase" id="RU004379"/>
    </source>
</evidence>
<dbReference type="EMBL" id="MTYJ01000104">
    <property type="protein sequence ID" value="OQV14484.1"/>
    <property type="molecule type" value="Genomic_DNA"/>
</dbReference>
<evidence type="ECO:0000256" key="1">
    <source>
        <dbReference type="ARBA" id="ARBA00004141"/>
    </source>
</evidence>
<keyword evidence="7" id="KW-1185">Reference proteome</keyword>
<keyword evidence="4 5" id="KW-0472">Membrane</keyword>
<dbReference type="Pfam" id="PF01027">
    <property type="entry name" value="Bax1-I"/>
    <property type="match status" value="1"/>
</dbReference>
<comment type="subcellular location">
    <subcellularLocation>
        <location evidence="1">Membrane</location>
        <topology evidence="1">Multi-pass membrane protein</topology>
    </subcellularLocation>
</comment>
<dbReference type="PANTHER" id="PTHR23291">
    <property type="entry name" value="BAX INHIBITOR-RELATED"/>
    <property type="match status" value="1"/>
</dbReference>
<feature type="transmembrane region" description="Helical" evidence="5">
    <location>
        <begin position="104"/>
        <end position="124"/>
    </location>
</feature>
<dbReference type="Proteomes" id="UP000192578">
    <property type="component" value="Unassembled WGS sequence"/>
</dbReference>
<name>A0A1W0WH08_HYPEX</name>
<protein>
    <recommendedName>
        <fullName evidence="8">Protein lifeguard 1</fullName>
    </recommendedName>
</protein>
<organism evidence="6 7">
    <name type="scientific">Hypsibius exemplaris</name>
    <name type="common">Freshwater tardigrade</name>
    <dbReference type="NCBI Taxonomy" id="2072580"/>
    <lineage>
        <taxon>Eukaryota</taxon>
        <taxon>Metazoa</taxon>
        <taxon>Ecdysozoa</taxon>
        <taxon>Tardigrada</taxon>
        <taxon>Eutardigrada</taxon>
        <taxon>Parachela</taxon>
        <taxon>Hypsibioidea</taxon>
        <taxon>Hypsibiidae</taxon>
        <taxon>Hypsibius</taxon>
    </lineage>
</organism>
<evidence type="ECO:0000313" key="6">
    <source>
        <dbReference type="EMBL" id="OQV14484.1"/>
    </source>
</evidence>
<proteinExistence type="inferred from homology"/>
<dbReference type="GO" id="GO:0016020">
    <property type="term" value="C:membrane"/>
    <property type="evidence" value="ECO:0007669"/>
    <property type="project" value="UniProtKB-SubCell"/>
</dbReference>
<sequence>MASNANSQSGTFNQGYNPGVTPYYAGAGASPAYQQNPELGQEIPKPHADPSVASPNFQFTEKSLRLGFIRKVYSILTLQLLVTFGFVALCVLEENIKRFVQANYWIVLIAWAIIFTTVILLTCFRNVARTSPGNYIILSVLTLAMSLAVGTSASLFEAEEVIMAMGITVAMTLALTAFSFQTKYDFTYRHGFLLIGLIGLIFFGMFAGIWHSRVLGVFYGFLGAMVFGMFLVVDTQLMLGGRHKFSYSPEDYIFAALSLYLDIINMFLYILQIFGASR</sequence>
<evidence type="ECO:0008006" key="8">
    <source>
        <dbReference type="Google" id="ProtNLM"/>
    </source>
</evidence>
<evidence type="ECO:0000256" key="3">
    <source>
        <dbReference type="ARBA" id="ARBA00022989"/>
    </source>
</evidence>
<dbReference type="PANTHER" id="PTHR23291:SF47">
    <property type="entry name" value="TRANSMEMBRANE BAX INHIBITOR MOTIF CONTAINING 7"/>
    <property type="match status" value="1"/>
</dbReference>
<comment type="caution">
    <text evidence="6">The sequence shown here is derived from an EMBL/GenBank/DDBJ whole genome shotgun (WGS) entry which is preliminary data.</text>
</comment>
<accession>A0A1W0WH08</accession>
<dbReference type="OrthoDB" id="7933078at2759"/>
<feature type="transmembrane region" description="Helical" evidence="5">
    <location>
        <begin position="252"/>
        <end position="274"/>
    </location>
</feature>
<gene>
    <name evidence="6" type="ORF">BV898_11326</name>
</gene>
<evidence type="ECO:0000313" key="7">
    <source>
        <dbReference type="Proteomes" id="UP000192578"/>
    </source>
</evidence>
<reference evidence="7" key="1">
    <citation type="submission" date="2017-01" db="EMBL/GenBank/DDBJ databases">
        <title>Comparative genomics of anhydrobiosis in the tardigrade Hypsibius dujardini.</title>
        <authorList>
            <person name="Yoshida Y."/>
            <person name="Koutsovoulos G."/>
            <person name="Laetsch D."/>
            <person name="Stevens L."/>
            <person name="Kumar S."/>
            <person name="Horikawa D."/>
            <person name="Ishino K."/>
            <person name="Komine S."/>
            <person name="Tomita M."/>
            <person name="Blaxter M."/>
            <person name="Arakawa K."/>
        </authorList>
    </citation>
    <scope>NUCLEOTIDE SEQUENCE [LARGE SCALE GENOMIC DNA]</scope>
    <source>
        <strain evidence="7">Z151</strain>
    </source>
</reference>
<feature type="transmembrane region" description="Helical" evidence="5">
    <location>
        <begin position="136"/>
        <end position="156"/>
    </location>
</feature>
<feature type="transmembrane region" description="Helical" evidence="5">
    <location>
        <begin position="217"/>
        <end position="240"/>
    </location>
</feature>
<dbReference type="AlphaFoldDB" id="A0A1W0WH08"/>
<keyword evidence="2 5" id="KW-0812">Transmembrane</keyword>
<dbReference type="InterPro" id="IPR006214">
    <property type="entry name" value="Bax_inhibitor_1-related"/>
</dbReference>
<evidence type="ECO:0000256" key="2">
    <source>
        <dbReference type="ARBA" id="ARBA00022692"/>
    </source>
</evidence>
<feature type="transmembrane region" description="Helical" evidence="5">
    <location>
        <begin position="72"/>
        <end position="92"/>
    </location>
</feature>
<dbReference type="CDD" id="cd10428">
    <property type="entry name" value="LFG_like"/>
    <property type="match status" value="1"/>
</dbReference>
<keyword evidence="3 5" id="KW-1133">Transmembrane helix</keyword>
<evidence type="ECO:0000256" key="4">
    <source>
        <dbReference type="ARBA" id="ARBA00023136"/>
    </source>
</evidence>
<feature type="transmembrane region" description="Helical" evidence="5">
    <location>
        <begin position="192"/>
        <end position="211"/>
    </location>
</feature>
<comment type="similarity">
    <text evidence="5">Belongs to the BI1 family.</text>
</comment>